<evidence type="ECO:0000256" key="7">
    <source>
        <dbReference type="SAM" id="SignalP"/>
    </source>
</evidence>
<keyword evidence="4" id="KW-0675">Receptor</keyword>
<dbReference type="Gene3D" id="2.60.40.10">
    <property type="entry name" value="Immunoglobulins"/>
    <property type="match status" value="1"/>
</dbReference>
<evidence type="ECO:0000313" key="10">
    <source>
        <dbReference type="Proteomes" id="UP000007646"/>
    </source>
</evidence>
<feature type="signal peptide" evidence="7">
    <location>
        <begin position="1"/>
        <end position="21"/>
    </location>
</feature>
<dbReference type="PANTHER" id="PTHR19343:SF14">
    <property type="entry name" value="IG-LIKE DOMAIN-CONTAINING PROTEIN-RELATED"/>
    <property type="match status" value="1"/>
</dbReference>
<reference evidence="9 10" key="1">
    <citation type="submission" date="2009-06" db="EMBL/GenBank/DDBJ databases">
        <title>The Genome Sequence of Loxodonta africana (African elephant).</title>
        <authorList>
            <person name="Di Palma F."/>
            <person name="Heiman D."/>
            <person name="Young S."/>
            <person name="Johnson J."/>
            <person name="Lander E.S."/>
            <person name="Lindblad-Toh K."/>
        </authorList>
    </citation>
    <scope>NUCLEOTIDE SEQUENCE [LARGE SCALE GENOMIC DNA]</scope>
    <source>
        <strain evidence="9 10">Isolate ISIS603380</strain>
    </source>
</reference>
<organism evidence="9 10">
    <name type="scientific">Loxodonta africana</name>
    <name type="common">African elephant</name>
    <dbReference type="NCBI Taxonomy" id="9785"/>
    <lineage>
        <taxon>Eukaryota</taxon>
        <taxon>Metazoa</taxon>
        <taxon>Chordata</taxon>
        <taxon>Craniata</taxon>
        <taxon>Vertebrata</taxon>
        <taxon>Euteleostomi</taxon>
        <taxon>Mammalia</taxon>
        <taxon>Eutheria</taxon>
        <taxon>Afrotheria</taxon>
        <taxon>Proboscidea</taxon>
        <taxon>Elephantidae</taxon>
        <taxon>Loxodonta</taxon>
    </lineage>
</organism>
<dbReference type="InterPro" id="IPR051006">
    <property type="entry name" value="TCR_variable_domain"/>
</dbReference>
<evidence type="ECO:0000256" key="6">
    <source>
        <dbReference type="ARBA" id="ARBA00043266"/>
    </source>
</evidence>
<sequence>NGLMPLFLSLTFSTCIGSCWGENVEQHPSTLSVLEGSSSVINCSYSDSALSYFPWYKQEPGKGPQLIIDIHSNKDKYQKQRFTVPLVKKAKNLFLHITAARPGDSAVYLCTAS</sequence>
<dbReference type="FunCoup" id="G3TVT4">
    <property type="interactions" value="151"/>
</dbReference>
<keyword evidence="3" id="KW-1064">Adaptive immunity</keyword>
<keyword evidence="6" id="KW-1279">T cell receptor</keyword>
<protein>
    <recommendedName>
        <fullName evidence="8">Ig-like domain-containing protein</fullName>
    </recommendedName>
</protein>
<evidence type="ECO:0000256" key="1">
    <source>
        <dbReference type="ARBA" id="ARBA00022729"/>
    </source>
</evidence>
<dbReference type="eggNOG" id="ENOG502SHCJ">
    <property type="taxonomic scope" value="Eukaryota"/>
</dbReference>
<feature type="chain" id="PRO_5003455583" description="Ig-like domain-containing protein" evidence="7">
    <location>
        <begin position="22"/>
        <end position="113"/>
    </location>
</feature>
<dbReference type="Pfam" id="PF07686">
    <property type="entry name" value="V-set"/>
    <property type="match status" value="1"/>
</dbReference>
<dbReference type="SUPFAM" id="SSF48726">
    <property type="entry name" value="Immunoglobulin"/>
    <property type="match status" value="1"/>
</dbReference>
<dbReference type="Proteomes" id="UP000007646">
    <property type="component" value="Unassembled WGS sequence"/>
</dbReference>
<reference evidence="9" key="2">
    <citation type="submission" date="2025-08" db="UniProtKB">
        <authorList>
            <consortium name="Ensembl"/>
        </authorList>
    </citation>
    <scope>IDENTIFICATION</scope>
    <source>
        <strain evidence="9">Isolate ISIS603380</strain>
    </source>
</reference>
<evidence type="ECO:0000259" key="8">
    <source>
        <dbReference type="PROSITE" id="PS50835"/>
    </source>
</evidence>
<dbReference type="AlphaFoldDB" id="G3TVT4"/>
<dbReference type="GeneTree" id="ENSGT00940000159469"/>
<dbReference type="InterPro" id="IPR007110">
    <property type="entry name" value="Ig-like_dom"/>
</dbReference>
<dbReference type="PROSITE" id="PS50835">
    <property type="entry name" value="IG_LIKE"/>
    <property type="match status" value="1"/>
</dbReference>
<proteinExistence type="predicted"/>
<keyword evidence="2" id="KW-0391">Immunity</keyword>
<dbReference type="OMA" id="AVIKCTY"/>
<keyword evidence="10" id="KW-1185">Reference proteome</keyword>
<evidence type="ECO:0000313" key="9">
    <source>
        <dbReference type="Ensembl" id="ENSLAFP00000019692.1"/>
    </source>
</evidence>
<dbReference type="InterPro" id="IPR036179">
    <property type="entry name" value="Ig-like_dom_sf"/>
</dbReference>
<dbReference type="Ensembl" id="ENSLAFT00000035940.1">
    <property type="protein sequence ID" value="ENSLAFP00000019692.1"/>
    <property type="gene ID" value="ENSLAFG00000031066.1"/>
</dbReference>
<dbReference type="GO" id="GO:0042101">
    <property type="term" value="C:T cell receptor complex"/>
    <property type="evidence" value="ECO:0007669"/>
    <property type="project" value="UniProtKB-KW"/>
</dbReference>
<feature type="domain" description="Ig-like" evidence="8">
    <location>
        <begin position="5"/>
        <end position="113"/>
    </location>
</feature>
<reference evidence="9" key="3">
    <citation type="submission" date="2025-09" db="UniProtKB">
        <authorList>
            <consortium name="Ensembl"/>
        </authorList>
    </citation>
    <scope>IDENTIFICATION</scope>
    <source>
        <strain evidence="9">Isolate ISIS603380</strain>
    </source>
</reference>
<keyword evidence="5" id="KW-0393">Immunoglobulin domain</keyword>
<dbReference type="InterPro" id="IPR013106">
    <property type="entry name" value="Ig_V-set"/>
</dbReference>
<evidence type="ECO:0000256" key="4">
    <source>
        <dbReference type="ARBA" id="ARBA00023170"/>
    </source>
</evidence>
<name>G3TVT4_LOXAF</name>
<dbReference type="PANTHER" id="PTHR19343">
    <property type="entry name" value="T CELL RECEPTOR ALPHA VARIABLE 1-2"/>
    <property type="match status" value="1"/>
</dbReference>
<dbReference type="InterPro" id="IPR013783">
    <property type="entry name" value="Ig-like_fold"/>
</dbReference>
<dbReference type="GO" id="GO:0042605">
    <property type="term" value="F:peptide antigen binding"/>
    <property type="evidence" value="ECO:0007669"/>
    <property type="project" value="TreeGrafter"/>
</dbReference>
<dbReference type="SMART" id="SM00406">
    <property type="entry name" value="IGv"/>
    <property type="match status" value="1"/>
</dbReference>
<evidence type="ECO:0000256" key="5">
    <source>
        <dbReference type="ARBA" id="ARBA00023319"/>
    </source>
</evidence>
<evidence type="ECO:0000256" key="3">
    <source>
        <dbReference type="ARBA" id="ARBA00023130"/>
    </source>
</evidence>
<accession>G3TVT4</accession>
<keyword evidence="1 7" id="KW-0732">Signal</keyword>
<dbReference type="HOGENOM" id="CLU_077975_8_3_1"/>
<evidence type="ECO:0000256" key="2">
    <source>
        <dbReference type="ARBA" id="ARBA00022859"/>
    </source>
</evidence>
<dbReference type="InParanoid" id="G3TVT4"/>
<dbReference type="GO" id="GO:0002250">
    <property type="term" value="P:adaptive immune response"/>
    <property type="evidence" value="ECO:0007669"/>
    <property type="project" value="UniProtKB-KW"/>
</dbReference>